<keyword evidence="2" id="KW-1185">Reference proteome</keyword>
<evidence type="ECO:0000313" key="2">
    <source>
        <dbReference type="Proteomes" id="UP000305067"/>
    </source>
</evidence>
<accession>A0A5C3QK07</accession>
<dbReference type="AlphaFoldDB" id="A0A5C3QK07"/>
<evidence type="ECO:0000313" key="1">
    <source>
        <dbReference type="EMBL" id="TFL02266.1"/>
    </source>
</evidence>
<name>A0A5C3QK07_9AGAR</name>
<dbReference type="OrthoDB" id="3058914at2759"/>
<reference evidence="1 2" key="1">
    <citation type="journal article" date="2019" name="Nat. Ecol. Evol.">
        <title>Megaphylogeny resolves global patterns of mushroom evolution.</title>
        <authorList>
            <person name="Varga T."/>
            <person name="Krizsan K."/>
            <person name="Foldi C."/>
            <person name="Dima B."/>
            <person name="Sanchez-Garcia M."/>
            <person name="Sanchez-Ramirez S."/>
            <person name="Szollosi G.J."/>
            <person name="Szarkandi J.G."/>
            <person name="Papp V."/>
            <person name="Albert L."/>
            <person name="Andreopoulos W."/>
            <person name="Angelini C."/>
            <person name="Antonin V."/>
            <person name="Barry K.W."/>
            <person name="Bougher N.L."/>
            <person name="Buchanan P."/>
            <person name="Buyck B."/>
            <person name="Bense V."/>
            <person name="Catcheside P."/>
            <person name="Chovatia M."/>
            <person name="Cooper J."/>
            <person name="Damon W."/>
            <person name="Desjardin D."/>
            <person name="Finy P."/>
            <person name="Geml J."/>
            <person name="Haridas S."/>
            <person name="Hughes K."/>
            <person name="Justo A."/>
            <person name="Karasinski D."/>
            <person name="Kautmanova I."/>
            <person name="Kiss B."/>
            <person name="Kocsube S."/>
            <person name="Kotiranta H."/>
            <person name="LaButti K.M."/>
            <person name="Lechner B.E."/>
            <person name="Liimatainen K."/>
            <person name="Lipzen A."/>
            <person name="Lukacs Z."/>
            <person name="Mihaltcheva S."/>
            <person name="Morgado L.N."/>
            <person name="Niskanen T."/>
            <person name="Noordeloos M.E."/>
            <person name="Ohm R.A."/>
            <person name="Ortiz-Santana B."/>
            <person name="Ovrebo C."/>
            <person name="Racz N."/>
            <person name="Riley R."/>
            <person name="Savchenko A."/>
            <person name="Shiryaev A."/>
            <person name="Soop K."/>
            <person name="Spirin V."/>
            <person name="Szebenyi C."/>
            <person name="Tomsovsky M."/>
            <person name="Tulloss R.E."/>
            <person name="Uehling J."/>
            <person name="Grigoriev I.V."/>
            <person name="Vagvolgyi C."/>
            <person name="Papp T."/>
            <person name="Martin F.M."/>
            <person name="Miettinen O."/>
            <person name="Hibbett D.S."/>
            <person name="Nagy L.G."/>
        </authorList>
    </citation>
    <scope>NUCLEOTIDE SEQUENCE [LARGE SCALE GENOMIC DNA]</scope>
    <source>
        <strain evidence="1 2">CBS 309.79</strain>
    </source>
</reference>
<gene>
    <name evidence="1" type="ORF">BDV98DRAFT_57437</name>
</gene>
<proteinExistence type="predicted"/>
<dbReference type="Proteomes" id="UP000305067">
    <property type="component" value="Unassembled WGS sequence"/>
</dbReference>
<sequence length="207" mass="23474">MRHGDDGGDDGDVLRPFLTALSSMMLASLRQLDVQVPLTLMSNRVASDELTALLKFLDVHGPNIRQLRVNIRYEIPELLERAPNLEQLILATAVSNFVSGVFKVRDDHVHLRRIFVGLSPDQRVYQPETVQELDLSRLKVLEELRVQECHWPTSERDPKKEKNCWVPLSNKLLKQSVRLTDSKGVHWVPRLTTASAPRKAGKKGSGR</sequence>
<organism evidence="1 2">
    <name type="scientific">Pterulicium gracile</name>
    <dbReference type="NCBI Taxonomy" id="1884261"/>
    <lineage>
        <taxon>Eukaryota</taxon>
        <taxon>Fungi</taxon>
        <taxon>Dikarya</taxon>
        <taxon>Basidiomycota</taxon>
        <taxon>Agaricomycotina</taxon>
        <taxon>Agaricomycetes</taxon>
        <taxon>Agaricomycetidae</taxon>
        <taxon>Agaricales</taxon>
        <taxon>Pleurotineae</taxon>
        <taxon>Pterulaceae</taxon>
        <taxon>Pterulicium</taxon>
    </lineage>
</organism>
<protein>
    <submittedName>
        <fullName evidence="1">Uncharacterized protein</fullName>
    </submittedName>
</protein>
<dbReference type="EMBL" id="ML178823">
    <property type="protein sequence ID" value="TFL02266.1"/>
    <property type="molecule type" value="Genomic_DNA"/>
</dbReference>